<keyword evidence="4" id="KW-1185">Reference proteome</keyword>
<protein>
    <submittedName>
        <fullName evidence="3">Fatty acid desaturase</fullName>
        <ecNumber evidence="3">1.14.19.-</ecNumber>
    </submittedName>
</protein>
<evidence type="ECO:0000313" key="3">
    <source>
        <dbReference type="EMBL" id="MFC2991286.1"/>
    </source>
</evidence>
<comment type="caution">
    <text evidence="3">The sequence shown here is derived from an EMBL/GenBank/DDBJ whole genome shotgun (WGS) entry which is preliminary data.</text>
</comment>
<dbReference type="RefSeq" id="WP_379755266.1">
    <property type="nucleotide sequence ID" value="NZ_JBHRSQ010000007.1"/>
</dbReference>
<dbReference type="Pfam" id="PF00487">
    <property type="entry name" value="FA_desaturase"/>
    <property type="match status" value="1"/>
</dbReference>
<proteinExistence type="predicted"/>
<dbReference type="PANTHER" id="PTHR19353:SF73">
    <property type="entry name" value="FATTY ACID DESATURASE"/>
    <property type="match status" value="1"/>
</dbReference>
<keyword evidence="3" id="KW-0560">Oxidoreductase</keyword>
<feature type="domain" description="Fatty acid desaturase" evidence="2">
    <location>
        <begin position="59"/>
        <end position="303"/>
    </location>
</feature>
<sequence>METPAQKNDITNEPRALMRALGDYRTPRIARSAIELLVTLIPFAFFWVLSWAALSAGYWIGLVFTLPAAGFLVRLFMIQHDCSHGAFFPSRRANDWVGRAIGVLTLTPFDFWRHTHRHHHAHSGNLDRPRIGGIDTLTVEEFSALPRNEKRRYRLYRHPLVLFALGPAYLFLLDNRLPIGFMRAGRMPWLSTMGTNAAILVLIAAMMWLVGIGLFLIVQLPITLLAGTIGVWLFYVQHQFEDTFWEHSADWNFHKAALHGSSHYDMPRILRWFTANIGVHHVHHLCSRIPFYRLPEVLRDYPELRDIGRITLWQSFATVRLALWDEGKHRLVSFKEAGA</sequence>
<reference evidence="4" key="1">
    <citation type="journal article" date="2019" name="Int. J. Syst. Evol. Microbiol.">
        <title>The Global Catalogue of Microorganisms (GCM) 10K type strain sequencing project: providing services to taxonomists for standard genome sequencing and annotation.</title>
        <authorList>
            <consortium name="The Broad Institute Genomics Platform"/>
            <consortium name="The Broad Institute Genome Sequencing Center for Infectious Disease"/>
            <person name="Wu L."/>
            <person name="Ma J."/>
        </authorList>
    </citation>
    <scope>NUCLEOTIDE SEQUENCE [LARGE SCALE GENOMIC DNA]</scope>
    <source>
        <strain evidence="4">KCTC 52660</strain>
    </source>
</reference>
<dbReference type="EMBL" id="JBHRSQ010000007">
    <property type="protein sequence ID" value="MFC2991286.1"/>
    <property type="molecule type" value="Genomic_DNA"/>
</dbReference>
<feature type="transmembrane region" description="Helical" evidence="1">
    <location>
        <begin position="155"/>
        <end position="173"/>
    </location>
</feature>
<dbReference type="PANTHER" id="PTHR19353">
    <property type="entry name" value="FATTY ACID DESATURASE 2"/>
    <property type="match status" value="1"/>
</dbReference>
<keyword evidence="1" id="KW-0472">Membrane</keyword>
<keyword evidence="1" id="KW-1133">Transmembrane helix</keyword>
<accession>A0ABV7B2W1</accession>
<organism evidence="3 4">
    <name type="scientific">Halomonas tibetensis</name>
    <dbReference type="NCBI Taxonomy" id="2259590"/>
    <lineage>
        <taxon>Bacteria</taxon>
        <taxon>Pseudomonadati</taxon>
        <taxon>Pseudomonadota</taxon>
        <taxon>Gammaproteobacteria</taxon>
        <taxon>Oceanospirillales</taxon>
        <taxon>Halomonadaceae</taxon>
        <taxon>Halomonas</taxon>
    </lineage>
</organism>
<evidence type="ECO:0000259" key="2">
    <source>
        <dbReference type="Pfam" id="PF00487"/>
    </source>
</evidence>
<dbReference type="EC" id="1.14.19.-" evidence="3"/>
<evidence type="ECO:0000313" key="4">
    <source>
        <dbReference type="Proteomes" id="UP001595386"/>
    </source>
</evidence>
<name>A0ABV7B2W1_9GAMM</name>
<dbReference type="Proteomes" id="UP001595386">
    <property type="component" value="Unassembled WGS sequence"/>
</dbReference>
<feature type="transmembrane region" description="Helical" evidence="1">
    <location>
        <begin position="58"/>
        <end position="77"/>
    </location>
</feature>
<evidence type="ECO:0000256" key="1">
    <source>
        <dbReference type="SAM" id="Phobius"/>
    </source>
</evidence>
<dbReference type="InterPro" id="IPR005804">
    <property type="entry name" value="FA_desaturase_dom"/>
</dbReference>
<feature type="transmembrane region" description="Helical" evidence="1">
    <location>
        <begin position="33"/>
        <end position="52"/>
    </location>
</feature>
<keyword evidence="1" id="KW-0812">Transmembrane</keyword>
<dbReference type="GO" id="GO:0016491">
    <property type="term" value="F:oxidoreductase activity"/>
    <property type="evidence" value="ECO:0007669"/>
    <property type="project" value="UniProtKB-KW"/>
</dbReference>
<dbReference type="InterPro" id="IPR012171">
    <property type="entry name" value="Fatty_acid_desaturase"/>
</dbReference>
<feature type="transmembrane region" description="Helical" evidence="1">
    <location>
        <begin position="193"/>
        <end position="218"/>
    </location>
</feature>
<dbReference type="CDD" id="cd03507">
    <property type="entry name" value="Delta12-FADS-like"/>
    <property type="match status" value="1"/>
</dbReference>
<gene>
    <name evidence="3" type="ORF">ACFODV_04515</name>
</gene>